<organism evidence="2 3">
    <name type="scientific">Mytilus coruscus</name>
    <name type="common">Sea mussel</name>
    <dbReference type="NCBI Taxonomy" id="42192"/>
    <lineage>
        <taxon>Eukaryota</taxon>
        <taxon>Metazoa</taxon>
        <taxon>Spiralia</taxon>
        <taxon>Lophotrochozoa</taxon>
        <taxon>Mollusca</taxon>
        <taxon>Bivalvia</taxon>
        <taxon>Autobranchia</taxon>
        <taxon>Pteriomorphia</taxon>
        <taxon>Mytilida</taxon>
        <taxon>Mytiloidea</taxon>
        <taxon>Mytilidae</taxon>
        <taxon>Mytilinae</taxon>
        <taxon>Mytilus</taxon>
    </lineage>
</organism>
<dbReference type="EMBL" id="CACVKT020002176">
    <property type="protein sequence ID" value="CAC5376172.1"/>
    <property type="molecule type" value="Genomic_DNA"/>
</dbReference>
<dbReference type="AlphaFoldDB" id="A0A6J8AYC4"/>
<dbReference type="Pfam" id="PF16977">
    <property type="entry name" value="ApeC"/>
    <property type="match status" value="1"/>
</dbReference>
<gene>
    <name evidence="2" type="ORF">MCOR_12906</name>
</gene>
<accession>A0A6J8AYC4</accession>
<evidence type="ECO:0000313" key="3">
    <source>
        <dbReference type="Proteomes" id="UP000507470"/>
    </source>
</evidence>
<protein>
    <recommendedName>
        <fullName evidence="1">Apextrin C-terminal domain-containing protein</fullName>
    </recommendedName>
</protein>
<dbReference type="OrthoDB" id="5954510at2759"/>
<keyword evidence="3" id="KW-1185">Reference proteome</keyword>
<dbReference type="PANTHER" id="PTHR19324:SF33">
    <property type="entry name" value="MUCIN-5AC"/>
    <property type="match status" value="1"/>
</dbReference>
<name>A0A6J8AYC4_MYTCO</name>
<dbReference type="InterPro" id="IPR031569">
    <property type="entry name" value="ApeC"/>
</dbReference>
<dbReference type="PANTHER" id="PTHR19324">
    <property type="entry name" value="PERFORIN-LIKE PROTEIN 1"/>
    <property type="match status" value="1"/>
</dbReference>
<sequence length="296" mass="33023">MGRYNLVLCGLLCKNEAHCLASSLTRTDLTCRLHKNLISSEVVDSDATLVYQNEETQTTTVTNLMTTERTFTTTELMSEKITSTIKSTTAEAVVVWPAGTYSLMKPAVGCPGNDVTWLEGSRYYDTEDDQRNNGYVVSTSMSVVQDQYSNIRVHFCTKATTSGSESDWPAGNYCILKYTTCPTGFTEGYISWDDEDTQNANEKSGTVPSGVYNTDTLIYYCCRNDGSDVAEIRLPIGNPFYLLRYTGLCQKVKSMSMSEETITWECQDGGVKNVGVVKPYEDGFAENIKLHFCYYN</sequence>
<evidence type="ECO:0000313" key="2">
    <source>
        <dbReference type="EMBL" id="CAC5376172.1"/>
    </source>
</evidence>
<feature type="domain" description="Apextrin C-terminal" evidence="1">
    <location>
        <begin position="96"/>
        <end position="295"/>
    </location>
</feature>
<reference evidence="2 3" key="1">
    <citation type="submission" date="2020-06" db="EMBL/GenBank/DDBJ databases">
        <authorList>
            <person name="Li R."/>
            <person name="Bekaert M."/>
        </authorList>
    </citation>
    <scope>NUCLEOTIDE SEQUENCE [LARGE SCALE GENOMIC DNA]</scope>
    <source>
        <strain evidence="3">wild</strain>
    </source>
</reference>
<proteinExistence type="predicted"/>
<evidence type="ECO:0000259" key="1">
    <source>
        <dbReference type="Pfam" id="PF16977"/>
    </source>
</evidence>
<dbReference type="Proteomes" id="UP000507470">
    <property type="component" value="Unassembled WGS sequence"/>
</dbReference>